<reference evidence="2" key="1">
    <citation type="submission" date="2017-09" db="EMBL/GenBank/DDBJ databases">
        <title>Depth-based differentiation of microbial function through sediment-hosted aquifers and enrichment of novel symbionts in the deep terrestrial subsurface.</title>
        <authorList>
            <person name="Probst A.J."/>
            <person name="Ladd B."/>
            <person name="Jarett J.K."/>
            <person name="Geller-Mcgrath D.E."/>
            <person name="Sieber C.M.K."/>
            <person name="Emerson J.B."/>
            <person name="Anantharaman K."/>
            <person name="Thomas B.C."/>
            <person name="Malmstrom R."/>
            <person name="Stieglmeier M."/>
            <person name="Klingl A."/>
            <person name="Woyke T."/>
            <person name="Ryan C.M."/>
            <person name="Banfield J.F."/>
        </authorList>
    </citation>
    <scope>NUCLEOTIDE SEQUENCE [LARGE SCALE GENOMIC DNA]</scope>
</reference>
<proteinExistence type="predicted"/>
<dbReference type="EMBL" id="PFMR01000193">
    <property type="protein sequence ID" value="PIZ16357.1"/>
    <property type="molecule type" value="Genomic_DNA"/>
</dbReference>
<dbReference type="AlphaFoldDB" id="A0A2M7S9Z6"/>
<accession>A0A2M7S9Z6</accession>
<comment type="caution">
    <text evidence="1">The sequence shown here is derived from an EMBL/GenBank/DDBJ whole genome shotgun (WGS) entry which is preliminary data.</text>
</comment>
<gene>
    <name evidence="1" type="ORF">COY52_07355</name>
</gene>
<sequence length="81" mass="9568">METKRNIYVHKIKLAPLKIKNQPREKFRKLLEAVKYRGYKVENIKGGRKIVITKPGGKLSYGKAKREDFMVWIYNSRDSTL</sequence>
<organism evidence="1 2">
    <name type="scientific">Candidatus Desantisbacteria bacterium CG_4_10_14_0_8_um_filter_48_22</name>
    <dbReference type="NCBI Taxonomy" id="1974543"/>
    <lineage>
        <taxon>Bacteria</taxon>
        <taxon>Candidatus Desantisiibacteriota</taxon>
    </lineage>
</organism>
<dbReference type="Proteomes" id="UP000229307">
    <property type="component" value="Unassembled WGS sequence"/>
</dbReference>
<protein>
    <submittedName>
        <fullName evidence="1">Uncharacterized protein</fullName>
    </submittedName>
</protein>
<evidence type="ECO:0000313" key="1">
    <source>
        <dbReference type="EMBL" id="PIZ16357.1"/>
    </source>
</evidence>
<evidence type="ECO:0000313" key="2">
    <source>
        <dbReference type="Proteomes" id="UP000229307"/>
    </source>
</evidence>
<name>A0A2M7S9Z6_9BACT</name>